<gene>
    <name evidence="2" type="ORF">SAMN04487928_12153</name>
</gene>
<organism evidence="2 3">
    <name type="scientific">Butyrivibrio proteoclasticus</name>
    <dbReference type="NCBI Taxonomy" id="43305"/>
    <lineage>
        <taxon>Bacteria</taxon>
        <taxon>Bacillati</taxon>
        <taxon>Bacillota</taxon>
        <taxon>Clostridia</taxon>
        <taxon>Lachnospirales</taxon>
        <taxon>Lachnospiraceae</taxon>
        <taxon>Butyrivibrio</taxon>
    </lineage>
</organism>
<sequence length="166" mass="19156">METTVTLQPPFEYGIWVLVVFSILLVAGIAAVIFAIFKMRNRENVREVTSEDKAVYKKAGQITLYNAKRKYVLQTQRLIADYKAKKISKRDGYQKLSLIIRGFVFETTKIDVTKCTLRDLKELKLSKLDTLIEEYYVPEFGEDARSKNMNLEASCNRAMGVIKTWN</sequence>
<reference evidence="3" key="1">
    <citation type="submission" date="2016-10" db="EMBL/GenBank/DDBJ databases">
        <authorList>
            <person name="Varghese N."/>
            <person name="Submissions S."/>
        </authorList>
    </citation>
    <scope>NUCLEOTIDE SEQUENCE [LARGE SCALE GENOMIC DNA]</scope>
    <source>
        <strain evidence="3">P18</strain>
    </source>
</reference>
<evidence type="ECO:0000313" key="2">
    <source>
        <dbReference type="EMBL" id="SFQ16660.1"/>
    </source>
</evidence>
<keyword evidence="1" id="KW-1133">Transmembrane helix</keyword>
<accession>A0A1I5WA94</accession>
<dbReference type="EMBL" id="FOXO01000021">
    <property type="protein sequence ID" value="SFQ16660.1"/>
    <property type="molecule type" value="Genomic_DNA"/>
</dbReference>
<evidence type="ECO:0000313" key="3">
    <source>
        <dbReference type="Proteomes" id="UP000182624"/>
    </source>
</evidence>
<protein>
    <submittedName>
        <fullName evidence="2">Uncharacterized protein</fullName>
    </submittedName>
</protein>
<name>A0A1I5WA94_9FIRM</name>
<evidence type="ECO:0000256" key="1">
    <source>
        <dbReference type="SAM" id="Phobius"/>
    </source>
</evidence>
<dbReference type="OrthoDB" id="2003189at2"/>
<dbReference type="RefSeq" id="WP_143087488.1">
    <property type="nucleotide sequence ID" value="NZ_FOXO01000021.1"/>
</dbReference>
<keyword evidence="1" id="KW-0472">Membrane</keyword>
<dbReference type="AlphaFoldDB" id="A0A1I5WA94"/>
<keyword evidence="3" id="KW-1185">Reference proteome</keyword>
<dbReference type="Proteomes" id="UP000182624">
    <property type="component" value="Unassembled WGS sequence"/>
</dbReference>
<proteinExistence type="predicted"/>
<keyword evidence="1" id="KW-0812">Transmembrane</keyword>
<feature type="transmembrane region" description="Helical" evidence="1">
    <location>
        <begin position="13"/>
        <end position="37"/>
    </location>
</feature>